<dbReference type="RefSeq" id="WP_012597042.1">
    <property type="nucleotide sequence ID" value="NC_011726.1"/>
</dbReference>
<dbReference type="PANTHER" id="PTHR33352">
    <property type="entry name" value="SLR1095 PROTEIN"/>
    <property type="match status" value="1"/>
</dbReference>
<keyword evidence="1" id="KW-0175">Coiled coil</keyword>
<dbReference type="STRING" id="41431.PCC8801_3834"/>
<gene>
    <name evidence="3" type="ordered locus">PCC8801_3834</name>
</gene>
<proteinExistence type="predicted"/>
<evidence type="ECO:0000259" key="2">
    <source>
        <dbReference type="Pfam" id="PF05685"/>
    </source>
</evidence>
<keyword evidence="4" id="KW-1185">Reference proteome</keyword>
<name>B7K478_RIPO1</name>
<evidence type="ECO:0000313" key="4">
    <source>
        <dbReference type="Proteomes" id="UP000008204"/>
    </source>
</evidence>
<feature type="coiled-coil region" evidence="1">
    <location>
        <begin position="217"/>
        <end position="258"/>
    </location>
</feature>
<dbReference type="KEGG" id="cyp:PCC8801_3834"/>
<dbReference type="eggNOG" id="COG4636">
    <property type="taxonomic scope" value="Bacteria"/>
</dbReference>
<dbReference type="Proteomes" id="UP000008204">
    <property type="component" value="Chromosome"/>
</dbReference>
<dbReference type="HOGENOM" id="CLU_075279_2_1_3"/>
<dbReference type="InterPro" id="IPR008538">
    <property type="entry name" value="Uma2"/>
</dbReference>
<protein>
    <recommendedName>
        <fullName evidence="2">Putative restriction endonuclease domain-containing protein</fullName>
    </recommendedName>
</protein>
<dbReference type="AlphaFoldDB" id="B7K478"/>
<dbReference type="Pfam" id="PF05685">
    <property type="entry name" value="Uma2"/>
    <property type="match status" value="1"/>
</dbReference>
<evidence type="ECO:0000256" key="1">
    <source>
        <dbReference type="SAM" id="Coils"/>
    </source>
</evidence>
<dbReference type="EMBL" id="CP001287">
    <property type="protein sequence ID" value="ACK67784.1"/>
    <property type="molecule type" value="Genomic_DNA"/>
</dbReference>
<dbReference type="Gene3D" id="3.90.1570.10">
    <property type="entry name" value="tt1808, chain A"/>
    <property type="match status" value="1"/>
</dbReference>
<dbReference type="InterPro" id="IPR012296">
    <property type="entry name" value="Nuclease_put_TT1808"/>
</dbReference>
<sequence length="265" mass="30651">MIQTTIPNPFNITVSDQITWEKLPDDFVLPDDPVDNINQPTLAAALTESLELAGRLGDKAITTTNYGICSRLNDKFVVKAPDWSYIPQITVPREEVIRSYTPHLQGEIPAIVMEFLSDTEGTEYSSKPTFPPGKWFFYEKILKVPNYVIFEPNQGLLELYQLDESGEYQLKSANEVGRHWIPQLDLYLGVWQGIREKRPGYWLRWWTAEGDLLLWGSELANQERQRAETERQRAETEYQRAETERQRAEKLAAFLREQGIDPDTL</sequence>
<organism evidence="3 4">
    <name type="scientific">Rippkaea orientalis (strain PCC 8801 / RF-1)</name>
    <name type="common">Cyanothece sp. (strain PCC 8801)</name>
    <dbReference type="NCBI Taxonomy" id="41431"/>
    <lineage>
        <taxon>Bacteria</taxon>
        <taxon>Bacillati</taxon>
        <taxon>Cyanobacteriota</taxon>
        <taxon>Cyanophyceae</taxon>
        <taxon>Oscillatoriophycideae</taxon>
        <taxon>Chroococcales</taxon>
        <taxon>Aphanothecaceae</taxon>
        <taxon>Rippkaea</taxon>
        <taxon>Rippkaea orientalis</taxon>
    </lineage>
</organism>
<feature type="domain" description="Putative restriction endonuclease" evidence="2">
    <location>
        <begin position="78"/>
        <end position="191"/>
    </location>
</feature>
<reference evidence="4" key="1">
    <citation type="journal article" date="2011" name="MBio">
        <title>Novel metabolic attributes of the genus Cyanothece, comprising a group of unicellular nitrogen-fixing Cyanobacteria.</title>
        <authorList>
            <person name="Bandyopadhyay A."/>
            <person name="Elvitigala T."/>
            <person name="Welsh E."/>
            <person name="Stockel J."/>
            <person name="Liberton M."/>
            <person name="Min H."/>
            <person name="Sherman L.A."/>
            <person name="Pakrasi H.B."/>
        </authorList>
    </citation>
    <scope>NUCLEOTIDE SEQUENCE [LARGE SCALE GENOMIC DNA]</scope>
    <source>
        <strain evidence="4">PCC 8801</strain>
    </source>
</reference>
<dbReference type="PANTHER" id="PTHR33352:SF3">
    <property type="entry name" value="SLR1612 PROTEIN"/>
    <property type="match status" value="1"/>
</dbReference>
<evidence type="ECO:0000313" key="3">
    <source>
        <dbReference type="EMBL" id="ACK67784.1"/>
    </source>
</evidence>
<accession>B7K478</accession>
<dbReference type="OrthoDB" id="449360at2"/>